<gene>
    <name evidence="1" type="primary">psbZ</name>
</gene>
<accession>A0A3G2QX23</accession>
<organism evidence="1">
    <name type="scientific">Gelidium gabrielsonii</name>
    <dbReference type="NCBI Taxonomy" id="2483892"/>
    <lineage>
        <taxon>Eukaryota</taxon>
        <taxon>Rhodophyta</taxon>
        <taxon>Florideophyceae</taxon>
        <taxon>Rhodymeniophycidae</taxon>
        <taxon>Gelidiales</taxon>
        <taxon>Gelidiaceae</taxon>
        <taxon>Gelidium</taxon>
    </lineage>
</organism>
<reference evidence="1" key="1">
    <citation type="journal article" date="2019" name="J. Phycol.">
        <title>Phylogenomics and multigene phylogenies decipher two new cryptic marine algae from California, Gelidium gabrielsonii and G. kathyanniae (Gelidiales, Rhodophyta).</title>
        <authorList>
            <person name="Boo G.H."/>
            <person name="Hughey J.R."/>
        </authorList>
    </citation>
    <scope>NUCLEOTIDE SEQUENCE</scope>
</reference>
<dbReference type="RefSeq" id="YP_009546264.1">
    <property type="nucleotide sequence ID" value="NC_040156.1"/>
</dbReference>
<name>A0A3G2QX23_9FLOR</name>
<geneLocation type="plastid" evidence="1"/>
<dbReference type="EMBL" id="MG922860">
    <property type="protein sequence ID" value="AYO27612.1"/>
    <property type="molecule type" value="Genomic_DNA"/>
</dbReference>
<evidence type="ECO:0000313" key="1">
    <source>
        <dbReference type="EMBL" id="AYO27612.1"/>
    </source>
</evidence>
<protein>
    <submittedName>
        <fullName evidence="1">Photosystem II protein Z</fullName>
    </submittedName>
</protein>
<proteinExistence type="predicted"/>
<sequence length="71" mass="7906">MNELNTPVIITRPAQIPAPVYIKFFDFSHCSGEASVTGMPITNKVENTTKINTSNCTIIVIMNILKNYFSI</sequence>
<keyword evidence="1" id="KW-0934">Plastid</keyword>
<dbReference type="GeneID" id="38572808"/>
<dbReference type="AlphaFoldDB" id="A0A3G2QX23"/>